<evidence type="ECO:0000313" key="2">
    <source>
        <dbReference type="Proteomes" id="UP000320582"/>
    </source>
</evidence>
<dbReference type="Gene3D" id="3.30.70.1520">
    <property type="entry name" value="Heterotetrameric sarcosine oxidase"/>
    <property type="match status" value="1"/>
</dbReference>
<dbReference type="AlphaFoldDB" id="A0A543KAD3"/>
<proteinExistence type="predicted"/>
<gene>
    <name evidence="1" type="ORF">BD293_0645</name>
</gene>
<organism evidence="1 2">
    <name type="scientific">Roseinatronobacter monicus</name>
    <dbReference type="NCBI Taxonomy" id="393481"/>
    <lineage>
        <taxon>Bacteria</taxon>
        <taxon>Pseudomonadati</taxon>
        <taxon>Pseudomonadota</taxon>
        <taxon>Alphaproteobacteria</taxon>
        <taxon>Rhodobacterales</taxon>
        <taxon>Paracoccaceae</taxon>
        <taxon>Roseinatronobacter</taxon>
    </lineage>
</organism>
<dbReference type="Gene3D" id="3.30.1360.120">
    <property type="entry name" value="Probable tRNA modification gtpase trme, domain 1"/>
    <property type="match status" value="1"/>
</dbReference>
<keyword evidence="2" id="KW-1185">Reference proteome</keyword>
<dbReference type="InterPro" id="IPR027266">
    <property type="entry name" value="TrmE/GcvT-like"/>
</dbReference>
<dbReference type="OrthoDB" id="7356349at2"/>
<sequence length="186" mass="19602">MHDLAPLTALGGSTPMSDTIGPVTILEAPDWALASVAARLGQEDACNAALADILGAPLPGIAAHVQAAHMGAFWTGPHIWMIDAPYHSHENLAASLKARLGDCASVTVQSDAWVRFDISGDGLERLFERLCNLDLGGRATGTARRTVIEHLGCYVICRADGVHVYGPRSSAKSLHHAMTNAARAAF</sequence>
<name>A0A543KAD3_9RHOB</name>
<reference evidence="1 2" key="1">
    <citation type="submission" date="2019-06" db="EMBL/GenBank/DDBJ databases">
        <title>Genomic Encyclopedia of Archaeal and Bacterial Type Strains, Phase II (KMG-II): from individual species to whole genera.</title>
        <authorList>
            <person name="Goeker M."/>
        </authorList>
    </citation>
    <scope>NUCLEOTIDE SEQUENCE [LARGE SCALE GENOMIC DNA]</scope>
    <source>
        <strain evidence="1 2">DSM 18423</strain>
    </source>
</reference>
<evidence type="ECO:0000313" key="1">
    <source>
        <dbReference type="EMBL" id="TQM92058.1"/>
    </source>
</evidence>
<protein>
    <submittedName>
        <fullName evidence="1">Sarcosine oxidase subunit gamma</fullName>
    </submittedName>
</protein>
<accession>A0A543KAD3</accession>
<dbReference type="RefSeq" id="WP_142079821.1">
    <property type="nucleotide sequence ID" value="NZ_VFPT01000001.1"/>
</dbReference>
<comment type="caution">
    <text evidence="1">The sequence shown here is derived from an EMBL/GenBank/DDBJ whole genome shotgun (WGS) entry which is preliminary data.</text>
</comment>
<dbReference type="EMBL" id="VFPT01000001">
    <property type="protein sequence ID" value="TQM92058.1"/>
    <property type="molecule type" value="Genomic_DNA"/>
</dbReference>
<dbReference type="SUPFAM" id="SSF103025">
    <property type="entry name" value="Folate-binding domain"/>
    <property type="match status" value="1"/>
</dbReference>
<dbReference type="Proteomes" id="UP000320582">
    <property type="component" value="Unassembled WGS sequence"/>
</dbReference>